<feature type="binding site" evidence="1">
    <location>
        <position position="316"/>
    </location>
    <ligand>
        <name>Zn(2+)</name>
        <dbReference type="ChEBI" id="CHEBI:29105"/>
    </ligand>
</feature>
<evidence type="ECO:0000256" key="1">
    <source>
        <dbReference type="PIRSR" id="PIRSR607822-1"/>
    </source>
</evidence>
<sequence>MTPTETVRAVTAQLARPADPEAVPAPGLGAGPSGAALALAVLAGEDPALRRAAHGLLAGAVRAPGAMRGGGLYSGAAAVAFAARTMAREPGEYRGLLDALVPRVGESAAGRVVALRADLAAGAGLRAHTFDAVSGAAGLGRLLLALEPEGPALAGVLAALVELAAPGGGALPRWWTAGGPGLPGADPDHPRGHVNLGLAHGVPGPLALLALARLQGVRVPGQDEAIEALASWLAAHRRPAGGWPMTVRVEDVAAGRPPADAPTRAAWCYGTPGAARALFLAGTALGRADWRDAAVAALADALADPAAWHLAGAGLCHGTGGLLRIVQRMAEDSGSAALADHLPALAAATARDLAAALAAGEPATLLEGTAGAALALHAHLHGDPRPGGAAGGGWDAFLLLG</sequence>
<dbReference type="EMBL" id="CP163445">
    <property type="protein sequence ID" value="XDQ77085.1"/>
    <property type="molecule type" value="Genomic_DNA"/>
</dbReference>
<reference evidence="2" key="1">
    <citation type="submission" date="2024-07" db="EMBL/GenBank/DDBJ databases">
        <authorList>
            <person name="Yu S.T."/>
        </authorList>
    </citation>
    <scope>NUCLEOTIDE SEQUENCE</scope>
    <source>
        <strain evidence="2">Y1</strain>
    </source>
</reference>
<accession>A0AB39T920</accession>
<keyword evidence="1" id="KW-0479">Metal-binding</keyword>
<dbReference type="Pfam" id="PF05147">
    <property type="entry name" value="LANC_like"/>
    <property type="match status" value="1"/>
</dbReference>
<keyword evidence="1" id="KW-0862">Zinc</keyword>
<dbReference type="RefSeq" id="WP_369182068.1">
    <property type="nucleotide sequence ID" value="NZ_CP163445.1"/>
</dbReference>
<proteinExistence type="predicted"/>
<name>A0AB39T920_9ACTN</name>
<dbReference type="GO" id="GO:0031179">
    <property type="term" value="P:peptide modification"/>
    <property type="evidence" value="ECO:0007669"/>
    <property type="project" value="InterPro"/>
</dbReference>
<gene>
    <name evidence="2" type="ORF">AB2U05_00610</name>
</gene>
<dbReference type="PRINTS" id="PR01955">
    <property type="entry name" value="LANCFRANKIA"/>
</dbReference>
<dbReference type="SMART" id="SM01260">
    <property type="entry name" value="LANC_like"/>
    <property type="match status" value="1"/>
</dbReference>
<feature type="binding site" evidence="1">
    <location>
        <position position="317"/>
    </location>
    <ligand>
        <name>Zn(2+)</name>
        <dbReference type="ChEBI" id="CHEBI:29105"/>
    </ligand>
</feature>
<dbReference type="AlphaFoldDB" id="A0AB39T920"/>
<evidence type="ECO:0000313" key="2">
    <source>
        <dbReference type="EMBL" id="XDQ77085.1"/>
    </source>
</evidence>
<dbReference type="Gene3D" id="1.50.10.20">
    <property type="match status" value="1"/>
</dbReference>
<dbReference type="SUPFAM" id="SSF158745">
    <property type="entry name" value="LanC-like"/>
    <property type="match status" value="1"/>
</dbReference>
<organism evidence="2">
    <name type="scientific">Streptomyces sp. Y1</name>
    <dbReference type="NCBI Taxonomy" id="3238634"/>
    <lineage>
        <taxon>Bacteria</taxon>
        <taxon>Bacillati</taxon>
        <taxon>Actinomycetota</taxon>
        <taxon>Actinomycetes</taxon>
        <taxon>Kitasatosporales</taxon>
        <taxon>Streptomycetaceae</taxon>
        <taxon>Streptomyces</taxon>
    </lineage>
</organism>
<dbReference type="GO" id="GO:0046872">
    <property type="term" value="F:metal ion binding"/>
    <property type="evidence" value="ECO:0007669"/>
    <property type="project" value="UniProtKB-KW"/>
</dbReference>
<protein>
    <submittedName>
        <fullName evidence="2">Lanthionine synthetase LanC family protein</fullName>
    </submittedName>
</protein>
<feature type="binding site" evidence="1">
    <location>
        <position position="268"/>
    </location>
    <ligand>
        <name>Zn(2+)</name>
        <dbReference type="ChEBI" id="CHEBI:29105"/>
    </ligand>
</feature>
<dbReference type="InterPro" id="IPR007822">
    <property type="entry name" value="LANC-like"/>
</dbReference>
<dbReference type="PRINTS" id="PR01950">
    <property type="entry name" value="LANCSUPER"/>
</dbReference>